<organism evidence="1 2">
    <name type="scientific">Streptomyces incanus</name>
    <dbReference type="NCBI Taxonomy" id="887453"/>
    <lineage>
        <taxon>Bacteria</taxon>
        <taxon>Bacillati</taxon>
        <taxon>Actinomycetota</taxon>
        <taxon>Actinomycetes</taxon>
        <taxon>Kitasatosporales</taxon>
        <taxon>Streptomycetaceae</taxon>
        <taxon>Streptomyces</taxon>
    </lineage>
</organism>
<gene>
    <name evidence="1" type="ORF">ACFP2V_23950</name>
</gene>
<reference evidence="2" key="1">
    <citation type="journal article" date="2019" name="Int. J. Syst. Evol. Microbiol.">
        <title>The Global Catalogue of Microorganisms (GCM) 10K type strain sequencing project: providing services to taxonomists for standard genome sequencing and annotation.</title>
        <authorList>
            <consortium name="The Broad Institute Genomics Platform"/>
            <consortium name="The Broad Institute Genome Sequencing Center for Infectious Disease"/>
            <person name="Wu L."/>
            <person name="Ma J."/>
        </authorList>
    </citation>
    <scope>NUCLEOTIDE SEQUENCE [LARGE SCALE GENOMIC DNA]</scope>
    <source>
        <strain evidence="2">JCM 13852</strain>
    </source>
</reference>
<sequence length="44" mass="4723">MKINDRVTARTRALVTGDAEKGPTGRRGALVSVAQLLPAGKWME</sequence>
<keyword evidence="2" id="KW-1185">Reference proteome</keyword>
<protein>
    <submittedName>
        <fullName evidence="1">Uncharacterized protein</fullName>
    </submittedName>
</protein>
<proteinExistence type="predicted"/>
<evidence type="ECO:0000313" key="2">
    <source>
        <dbReference type="Proteomes" id="UP001596183"/>
    </source>
</evidence>
<name>A0ABW0XRS2_9ACTN</name>
<comment type="caution">
    <text evidence="1">The sequence shown here is derived from an EMBL/GenBank/DDBJ whole genome shotgun (WGS) entry which is preliminary data.</text>
</comment>
<dbReference type="Proteomes" id="UP001596183">
    <property type="component" value="Unassembled WGS sequence"/>
</dbReference>
<dbReference type="EMBL" id="JBHSPC010000079">
    <property type="protein sequence ID" value="MFC5673056.1"/>
    <property type="molecule type" value="Genomic_DNA"/>
</dbReference>
<accession>A0ABW0XRS2</accession>
<evidence type="ECO:0000313" key="1">
    <source>
        <dbReference type="EMBL" id="MFC5673056.1"/>
    </source>
</evidence>